<protein>
    <recommendedName>
        <fullName evidence="3">F-box domain-containing protein</fullName>
    </recommendedName>
</protein>
<accession>A0A8H3IE86</accession>
<evidence type="ECO:0000313" key="2">
    <source>
        <dbReference type="Proteomes" id="UP000664203"/>
    </source>
</evidence>
<organism evidence="1 2">
    <name type="scientific">Alectoria fallacina</name>
    <dbReference type="NCBI Taxonomy" id="1903189"/>
    <lineage>
        <taxon>Eukaryota</taxon>
        <taxon>Fungi</taxon>
        <taxon>Dikarya</taxon>
        <taxon>Ascomycota</taxon>
        <taxon>Pezizomycotina</taxon>
        <taxon>Lecanoromycetes</taxon>
        <taxon>OSLEUM clade</taxon>
        <taxon>Lecanoromycetidae</taxon>
        <taxon>Lecanorales</taxon>
        <taxon>Lecanorineae</taxon>
        <taxon>Parmeliaceae</taxon>
        <taxon>Alectoria</taxon>
    </lineage>
</organism>
<evidence type="ECO:0000313" key="1">
    <source>
        <dbReference type="EMBL" id="CAF9915263.1"/>
    </source>
</evidence>
<gene>
    <name evidence="1" type="ORF">ALECFALPRED_010055</name>
</gene>
<dbReference type="AlphaFoldDB" id="A0A8H3IE86"/>
<keyword evidence="2" id="KW-1185">Reference proteome</keyword>
<name>A0A8H3IE86_9LECA</name>
<sequence>MIPKNVKARAAEAITSLAEQELEASEAGKKVLDLHNKQVKNNSNDEKSTRSGSKALPSFLALPVELHLQIILNIAHSIDPGLVNLREVNKYFQSIVSPADLHTWGTTLLKNKQFKAADRLYGLLGVEDRLPCTLCQCLLPMERFHMQAKQGKKALGHKLGQKRFCMDCGIKHRKFGAGNSVRVDDQTDHYKVVCRECLGFLDEPRDVPICLTHFLHSDNERQRLKLLRLRGSGPST</sequence>
<proteinExistence type="predicted"/>
<comment type="caution">
    <text evidence="1">The sequence shown here is derived from an EMBL/GenBank/DDBJ whole genome shotgun (WGS) entry which is preliminary data.</text>
</comment>
<evidence type="ECO:0008006" key="3">
    <source>
        <dbReference type="Google" id="ProtNLM"/>
    </source>
</evidence>
<dbReference type="Proteomes" id="UP000664203">
    <property type="component" value="Unassembled WGS sequence"/>
</dbReference>
<dbReference type="EMBL" id="CAJPDR010000081">
    <property type="protein sequence ID" value="CAF9915263.1"/>
    <property type="molecule type" value="Genomic_DNA"/>
</dbReference>
<reference evidence="1" key="1">
    <citation type="submission" date="2021-03" db="EMBL/GenBank/DDBJ databases">
        <authorList>
            <person name="Tagirdzhanova G."/>
        </authorList>
    </citation>
    <scope>NUCLEOTIDE SEQUENCE</scope>
</reference>
<dbReference type="OrthoDB" id="10597016at2759"/>